<keyword evidence="3" id="KW-1185">Reference proteome</keyword>
<protein>
    <submittedName>
        <fullName evidence="2">Uncharacterized protein</fullName>
    </submittedName>
</protein>
<feature type="compositionally biased region" description="Basic residues" evidence="1">
    <location>
        <begin position="25"/>
        <end position="37"/>
    </location>
</feature>
<feature type="region of interest" description="Disordered" evidence="1">
    <location>
        <begin position="1"/>
        <end position="44"/>
    </location>
</feature>
<evidence type="ECO:0000313" key="2">
    <source>
        <dbReference type="EMBL" id="MDX8414768.1"/>
    </source>
</evidence>
<reference evidence="2 3" key="1">
    <citation type="submission" date="2022-03" db="EMBL/GenBank/DDBJ databases">
        <title>Novel taxa within the pig intestine.</title>
        <authorList>
            <person name="Wylensek D."/>
            <person name="Bishof K."/>
            <person name="Afrizal A."/>
            <person name="Clavel T."/>
        </authorList>
    </citation>
    <scope>NUCLEOTIDE SEQUENCE [LARGE SCALE GENOMIC DNA]</scope>
    <source>
        <strain evidence="2 3">CLA-KB-P66</strain>
    </source>
</reference>
<proteinExistence type="predicted"/>
<sequence length="64" mass="7060">MSGLVAWSSRAKRKPVKKAAGAKPNAHKQRALAVKRRKENERQAKIAEKARKAEIAKVVAEQNA</sequence>
<comment type="caution">
    <text evidence="2">The sequence shown here is derived from an EMBL/GenBank/DDBJ whole genome shotgun (WGS) entry which is preliminary data.</text>
</comment>
<dbReference type="EMBL" id="JALBUT010000001">
    <property type="protein sequence ID" value="MDX8414768.1"/>
    <property type="molecule type" value="Genomic_DNA"/>
</dbReference>
<evidence type="ECO:0000256" key="1">
    <source>
        <dbReference type="SAM" id="MobiDB-lite"/>
    </source>
</evidence>
<accession>A0ABU4WDY4</accession>
<gene>
    <name evidence="2" type="ORF">MOX91_01020</name>
</gene>
<evidence type="ECO:0000313" key="3">
    <source>
        <dbReference type="Proteomes" id="UP001275932"/>
    </source>
</evidence>
<dbReference type="Proteomes" id="UP001275932">
    <property type="component" value="Unassembled WGS sequence"/>
</dbReference>
<organism evidence="2 3">
    <name type="scientific">Intestinicryptomonas porci</name>
    <dbReference type="NCBI Taxonomy" id="2926320"/>
    <lineage>
        <taxon>Bacteria</taxon>
        <taxon>Pseudomonadati</taxon>
        <taxon>Verrucomicrobiota</taxon>
        <taxon>Opitutia</taxon>
        <taxon>Opitutales</taxon>
        <taxon>Intestinicryptomonaceae</taxon>
        <taxon>Intestinicryptomonas</taxon>
    </lineage>
</organism>
<dbReference type="RefSeq" id="WP_370396217.1">
    <property type="nucleotide sequence ID" value="NZ_JALBUT010000001.1"/>
</dbReference>
<name>A0ABU4WDY4_9BACT</name>